<comment type="cofactor">
    <cofactor evidence="8">
        <name>Mg(2+)</name>
        <dbReference type="ChEBI" id="CHEBI:18420"/>
    </cofactor>
    <text evidence="8">Binds 1 Mg(2+) ion.</text>
</comment>
<comment type="similarity">
    <text evidence="1 9">Belongs to the alkaline phosphatase family.</text>
</comment>
<dbReference type="RefSeq" id="WP_095132952.1">
    <property type="nucleotide sequence ID" value="NZ_NIBG01000006.1"/>
</dbReference>
<dbReference type="Gene3D" id="1.10.1200.140">
    <property type="entry name" value="Alkaline phosphatase, crown domain"/>
    <property type="match status" value="1"/>
</dbReference>
<feature type="binding site" evidence="8">
    <location>
        <position position="288"/>
    </location>
    <ligand>
        <name>Mg(2+)</name>
        <dbReference type="ChEBI" id="CHEBI:18420"/>
    </ligand>
</feature>
<comment type="cofactor">
    <cofactor evidence="8">
        <name>Zn(2+)</name>
        <dbReference type="ChEBI" id="CHEBI:29105"/>
    </cofactor>
    <text evidence="8">Binds 2 Zn(2+) ions.</text>
</comment>
<evidence type="ECO:0000256" key="3">
    <source>
        <dbReference type="ARBA" id="ARBA00022723"/>
    </source>
</evidence>
<gene>
    <name evidence="10" type="ORF">CCE28_08495</name>
</gene>
<name>A0A267MLF0_9FIRM</name>
<dbReference type="OrthoDB" id="9794455at2"/>
<keyword evidence="2" id="KW-0597">Phosphoprotein</keyword>
<dbReference type="PANTHER" id="PTHR11596">
    <property type="entry name" value="ALKALINE PHOSPHATASE"/>
    <property type="match status" value="1"/>
</dbReference>
<feature type="binding site" evidence="8">
    <location>
        <position position="156"/>
    </location>
    <ligand>
        <name>Mg(2+)</name>
        <dbReference type="ChEBI" id="CHEBI:18420"/>
    </ligand>
</feature>
<reference evidence="10 11" key="1">
    <citation type="submission" date="2017-06" db="EMBL/GenBank/DDBJ databases">
        <title>Draft genome sequence of anaerobic fermentative bacterium Anaeromicrobium sediminis DY2726D isolated from West Pacific Ocean sediments.</title>
        <authorList>
            <person name="Zeng X."/>
        </authorList>
    </citation>
    <scope>NUCLEOTIDE SEQUENCE [LARGE SCALE GENOMIC DNA]</scope>
    <source>
        <strain evidence="10 11">DY2726D</strain>
    </source>
</reference>
<proteinExistence type="inferred from homology"/>
<keyword evidence="4" id="KW-0378">Hydrolase</keyword>
<evidence type="ECO:0000256" key="4">
    <source>
        <dbReference type="ARBA" id="ARBA00022801"/>
    </source>
</evidence>
<comment type="caution">
    <text evidence="10">The sequence shown here is derived from an EMBL/GenBank/DDBJ whole genome shotgun (WGS) entry which is preliminary data.</text>
</comment>
<feature type="binding site" evidence="8">
    <location>
        <position position="154"/>
    </location>
    <ligand>
        <name>Mg(2+)</name>
        <dbReference type="ChEBI" id="CHEBI:18420"/>
    </ligand>
</feature>
<feature type="binding site" evidence="8">
    <location>
        <position position="55"/>
    </location>
    <ligand>
        <name>Zn(2+)</name>
        <dbReference type="ChEBI" id="CHEBI:29105"/>
        <label>2</label>
    </ligand>
</feature>
<evidence type="ECO:0000256" key="1">
    <source>
        <dbReference type="ARBA" id="ARBA00005984"/>
    </source>
</evidence>
<keyword evidence="11" id="KW-1185">Reference proteome</keyword>
<evidence type="ECO:0000313" key="10">
    <source>
        <dbReference type="EMBL" id="PAB59600.1"/>
    </source>
</evidence>
<dbReference type="Pfam" id="PF00245">
    <property type="entry name" value="Alk_phosphatase"/>
    <property type="match status" value="1"/>
</dbReference>
<dbReference type="PRINTS" id="PR00113">
    <property type="entry name" value="ALKPHPHTASE"/>
</dbReference>
<feature type="active site" description="Phosphoserine intermediate" evidence="7">
    <location>
        <position position="103"/>
    </location>
</feature>
<keyword evidence="5 8" id="KW-0862">Zinc</keyword>
<dbReference type="PROSITE" id="PS00123">
    <property type="entry name" value="ALKALINE_PHOSPHATASE"/>
    <property type="match status" value="1"/>
</dbReference>
<evidence type="ECO:0000256" key="5">
    <source>
        <dbReference type="ARBA" id="ARBA00022833"/>
    </source>
</evidence>
<dbReference type="InterPro" id="IPR017850">
    <property type="entry name" value="Alkaline_phosphatase_core_sf"/>
</dbReference>
<dbReference type="PANTHER" id="PTHR11596:SF5">
    <property type="entry name" value="ALKALINE PHOSPHATASE"/>
    <property type="match status" value="1"/>
</dbReference>
<dbReference type="Gene3D" id="3.40.720.10">
    <property type="entry name" value="Alkaline Phosphatase, subunit A"/>
    <property type="match status" value="1"/>
</dbReference>
<evidence type="ECO:0000256" key="8">
    <source>
        <dbReference type="PIRSR" id="PIRSR601952-2"/>
    </source>
</evidence>
<dbReference type="Proteomes" id="UP000216024">
    <property type="component" value="Unassembled WGS sequence"/>
</dbReference>
<organism evidence="10 11">
    <name type="scientific">Anaeromicrobium sediminis</name>
    <dbReference type="NCBI Taxonomy" id="1478221"/>
    <lineage>
        <taxon>Bacteria</taxon>
        <taxon>Bacillati</taxon>
        <taxon>Bacillota</taxon>
        <taxon>Clostridia</taxon>
        <taxon>Peptostreptococcales</taxon>
        <taxon>Thermotaleaceae</taxon>
        <taxon>Anaeromicrobium</taxon>
    </lineage>
</organism>
<evidence type="ECO:0000256" key="6">
    <source>
        <dbReference type="ARBA" id="ARBA00022842"/>
    </source>
</evidence>
<feature type="binding site" evidence="8">
    <location>
        <position position="336"/>
    </location>
    <ligand>
        <name>Zn(2+)</name>
        <dbReference type="ChEBI" id="CHEBI:29105"/>
        <label>2</label>
    </ligand>
</feature>
<feature type="binding site" evidence="8">
    <location>
        <position position="337"/>
    </location>
    <ligand>
        <name>Zn(2+)</name>
        <dbReference type="ChEBI" id="CHEBI:29105"/>
        <label>2</label>
    </ligand>
</feature>
<feature type="binding site" evidence="8">
    <location>
        <position position="293"/>
    </location>
    <ligand>
        <name>Zn(2+)</name>
        <dbReference type="ChEBI" id="CHEBI:29105"/>
        <label>2</label>
    </ligand>
</feature>
<evidence type="ECO:0000313" key="11">
    <source>
        <dbReference type="Proteomes" id="UP000216024"/>
    </source>
</evidence>
<dbReference type="InterPro" id="IPR001952">
    <property type="entry name" value="Alkaline_phosphatase"/>
</dbReference>
<evidence type="ECO:0000256" key="7">
    <source>
        <dbReference type="PIRSR" id="PIRSR601952-1"/>
    </source>
</evidence>
<evidence type="ECO:0000256" key="2">
    <source>
        <dbReference type="ARBA" id="ARBA00022553"/>
    </source>
</evidence>
<keyword evidence="6 8" id="KW-0460">Magnesium</keyword>
<keyword evidence="3 8" id="KW-0479">Metal-binding</keyword>
<accession>A0A267MLF0</accession>
<dbReference type="GO" id="GO:0046872">
    <property type="term" value="F:metal ion binding"/>
    <property type="evidence" value="ECO:0007669"/>
    <property type="project" value="UniProtKB-KW"/>
</dbReference>
<feature type="binding site" evidence="8">
    <location>
        <position position="444"/>
    </location>
    <ligand>
        <name>Zn(2+)</name>
        <dbReference type="ChEBI" id="CHEBI:29105"/>
        <label>2</label>
    </ligand>
</feature>
<evidence type="ECO:0000256" key="9">
    <source>
        <dbReference type="RuleBase" id="RU003946"/>
    </source>
</evidence>
<dbReference type="InterPro" id="IPR018299">
    <property type="entry name" value="Alkaline_phosphatase_AS"/>
</dbReference>
<dbReference type="SUPFAM" id="SSF53649">
    <property type="entry name" value="Alkaline phosphatase-like"/>
    <property type="match status" value="1"/>
</dbReference>
<dbReference type="SMART" id="SM00098">
    <property type="entry name" value="alkPPc"/>
    <property type="match status" value="1"/>
</dbReference>
<dbReference type="InterPro" id="IPR042085">
    <property type="entry name" value="Ap_crown"/>
</dbReference>
<feature type="binding site" evidence="8">
    <location>
        <position position="55"/>
    </location>
    <ligand>
        <name>Mg(2+)</name>
        <dbReference type="ChEBI" id="CHEBI:18420"/>
    </ligand>
</feature>
<dbReference type="EMBL" id="NIBG01000006">
    <property type="protein sequence ID" value="PAB59600.1"/>
    <property type="molecule type" value="Genomic_DNA"/>
</dbReference>
<dbReference type="AlphaFoldDB" id="A0A267MLF0"/>
<feature type="binding site" evidence="8">
    <location>
        <position position="297"/>
    </location>
    <ligand>
        <name>Zn(2+)</name>
        <dbReference type="ChEBI" id="CHEBI:29105"/>
        <label>2</label>
    </ligand>
</feature>
<dbReference type="CDD" id="cd16012">
    <property type="entry name" value="ALP"/>
    <property type="match status" value="1"/>
</dbReference>
<dbReference type="GO" id="GO:0004035">
    <property type="term" value="F:alkaline phosphatase activity"/>
    <property type="evidence" value="ECO:0007669"/>
    <property type="project" value="TreeGrafter"/>
</dbReference>
<sequence>MFKKKNFTTKALIGILLLAFVFVSVGKISNNKVLASEKTFVKGKAPKYVFYFIGDGLGAAQRQAGEYYVHETTGNKEFKLNMNTLPKVGINTTHSADSLVTDSAAAGTALATGNKTNNGVISKLPDGTDVKTLIEEAETKGMATGIVTSTRLTHATPATFASHNISRGNENEIAVDYLDSGVDFFAGGGYRNFIPQSEEGSKRKDDRNLVEEFKNQGYKTFIGKESTKEFRDFKASDESKVFASFTSSHLPYEVDRKNTNETPALAEIIDTAIETLSKDEDGFFLMVEGGRIDHAGHANDLAGVIHDVLAFDEAINEALDFYKEHKDETLIVVVGDHETGGMGLGFGKNYFLKFDQLKYVKVSVEDTLQKIYNGNREEYLKYIEENFALNDLNEEELKELNKAMDLVDNGQKDEKTYGYYNPVATATTHILSKRANAYWTTFAHSGTQIPMSAIGVNAEAFEGFKDNIEIAKTMAEIMKFQLTEVNKAQ</sequence>
<protein>
    <submittedName>
        <fullName evidence="10">Alkaline phosphatase</fullName>
    </submittedName>
</protein>